<dbReference type="InterPro" id="IPR005824">
    <property type="entry name" value="KOW"/>
</dbReference>
<dbReference type="GO" id="GO:0005840">
    <property type="term" value="C:ribosome"/>
    <property type="evidence" value="ECO:0007669"/>
    <property type="project" value="UniProtKB-KW"/>
</dbReference>
<dbReference type="Pfam" id="PF00467">
    <property type="entry name" value="KOW"/>
    <property type="match status" value="1"/>
</dbReference>
<organism evidence="4 5">
    <name type="scientific">Caldalkalibacillus horti</name>
    <dbReference type="NCBI Taxonomy" id="77523"/>
    <lineage>
        <taxon>Bacteria</taxon>
        <taxon>Bacillati</taxon>
        <taxon>Bacillota</taxon>
        <taxon>Bacilli</taxon>
        <taxon>Bacillales</taxon>
        <taxon>Bacillaceae</taxon>
        <taxon>Caldalkalibacillus</taxon>
    </lineage>
</organism>
<keyword evidence="5" id="KW-1185">Reference proteome</keyword>
<gene>
    <name evidence="4" type="ORF">J2S11_001988</name>
</gene>
<evidence type="ECO:0000259" key="3">
    <source>
        <dbReference type="Pfam" id="PF00467"/>
    </source>
</evidence>
<name>A0ABT9VYL5_9BACI</name>
<comment type="caution">
    <text evidence="4">The sequence shown here is derived from an EMBL/GenBank/DDBJ whole genome shotgun (WGS) entry which is preliminary data.</text>
</comment>
<evidence type="ECO:0000313" key="5">
    <source>
        <dbReference type="Proteomes" id="UP001235840"/>
    </source>
</evidence>
<dbReference type="InterPro" id="IPR041985">
    <property type="entry name" value="Ribosomal_eL14_KOW"/>
</dbReference>
<feature type="domain" description="KOW" evidence="3">
    <location>
        <begin position="13"/>
        <end position="37"/>
    </location>
</feature>
<keyword evidence="2" id="KW-0687">Ribonucleoprotein</keyword>
<evidence type="ECO:0000256" key="1">
    <source>
        <dbReference type="ARBA" id="ARBA00022980"/>
    </source>
</evidence>
<proteinExistence type="predicted"/>
<dbReference type="SUPFAM" id="SSF50104">
    <property type="entry name" value="Translation proteins SH3-like domain"/>
    <property type="match status" value="1"/>
</dbReference>
<sequence length="104" mass="11912">MNVAESEPILQIGQLVKIRRGRDAGNYAVVIRIENERFVWIADGDKRRFDRPKIKNVLHLQAFDSISSEVLSSIAQTNRVTNGKLRYAVNKFTELIEGQRKKGE</sequence>
<reference evidence="4 5" key="1">
    <citation type="submission" date="2023-07" db="EMBL/GenBank/DDBJ databases">
        <title>Genomic Encyclopedia of Type Strains, Phase IV (KMG-IV): sequencing the most valuable type-strain genomes for metagenomic binning, comparative biology and taxonomic classification.</title>
        <authorList>
            <person name="Goeker M."/>
        </authorList>
    </citation>
    <scope>NUCLEOTIDE SEQUENCE [LARGE SCALE GENOMIC DNA]</scope>
    <source>
        <strain evidence="4 5">DSM 12751</strain>
    </source>
</reference>
<dbReference type="Gene3D" id="2.30.30.30">
    <property type="match status" value="1"/>
</dbReference>
<dbReference type="RefSeq" id="WP_307394035.1">
    <property type="nucleotide sequence ID" value="NZ_BAAADK010000048.1"/>
</dbReference>
<accession>A0ABT9VYL5</accession>
<dbReference type="InterPro" id="IPR014722">
    <property type="entry name" value="Rib_uL2_dom2"/>
</dbReference>
<dbReference type="Proteomes" id="UP001235840">
    <property type="component" value="Unassembled WGS sequence"/>
</dbReference>
<evidence type="ECO:0000256" key="2">
    <source>
        <dbReference type="ARBA" id="ARBA00023274"/>
    </source>
</evidence>
<dbReference type="InterPro" id="IPR008991">
    <property type="entry name" value="Translation_prot_SH3-like_sf"/>
</dbReference>
<dbReference type="CDD" id="cd06088">
    <property type="entry name" value="KOW_RPL14"/>
    <property type="match status" value="1"/>
</dbReference>
<dbReference type="EMBL" id="JAUSTY010000007">
    <property type="protein sequence ID" value="MDQ0166087.1"/>
    <property type="molecule type" value="Genomic_DNA"/>
</dbReference>
<evidence type="ECO:0000313" key="4">
    <source>
        <dbReference type="EMBL" id="MDQ0166087.1"/>
    </source>
</evidence>
<protein>
    <submittedName>
        <fullName evidence="4">Ribosomal protein L14E/L6E/L27E</fullName>
    </submittedName>
</protein>
<keyword evidence="1 4" id="KW-0689">Ribosomal protein</keyword>